<evidence type="ECO:0000256" key="3">
    <source>
        <dbReference type="ARBA" id="ARBA00023004"/>
    </source>
</evidence>
<dbReference type="InterPro" id="IPR050157">
    <property type="entry name" value="PSI_iron-sulfur_center"/>
</dbReference>
<dbReference type="Proteomes" id="UP000823633">
    <property type="component" value="Unassembled WGS sequence"/>
</dbReference>
<evidence type="ECO:0000313" key="7">
    <source>
        <dbReference type="Proteomes" id="UP000823633"/>
    </source>
</evidence>
<gene>
    <name evidence="6" type="ORF">IAC42_06390</name>
</gene>
<dbReference type="Gene3D" id="3.30.70.20">
    <property type="match status" value="1"/>
</dbReference>
<protein>
    <submittedName>
        <fullName evidence="6">DUF362 domain-containing protein</fullName>
    </submittedName>
</protein>
<keyword evidence="2" id="KW-0479">Metal-binding</keyword>
<dbReference type="PROSITE" id="PS51379">
    <property type="entry name" value="4FE4S_FER_2"/>
    <property type="match status" value="2"/>
</dbReference>
<keyword evidence="1" id="KW-0004">4Fe-4S</keyword>
<dbReference type="Pfam" id="PF04015">
    <property type="entry name" value="DUF362"/>
    <property type="match status" value="1"/>
</dbReference>
<evidence type="ECO:0000256" key="1">
    <source>
        <dbReference type="ARBA" id="ARBA00022485"/>
    </source>
</evidence>
<name>A0A9D9HBB0_9SPIR</name>
<sequence>MDTVAITKCQNYSKEEVYARIQEVADASAFPDVKGKRVLVKPNILSDSPVEKGITTNPQVVAAVIRLCQERGAGEVLVGDSPGLHTPHFSARSCGIAAVCEESGARWVDFSDSPVTKNLDNGESVHIARVLDEVDMTISVAKFKTHQLMYTTGAVKNLFGIMPGLNKSPMHLRHPSREDFAAFITSLFSLAKVSYAFIDGIIAMEGAGPANGTLRHLGLLLGGADAYLVDKAQAIIMGYDWHDIPVLAAAQEKGHRMEGEVYSILDAHKLTVADFQKIDVDKPRGLFSSLILPFFTRGLKRRKEKMRPAPRFDDAKCVHCLRCMKICPAKALSHSDRIEIDTHKCIRCYCCAEMCPADAIEVEG</sequence>
<dbReference type="GO" id="GO:0051539">
    <property type="term" value="F:4 iron, 4 sulfur cluster binding"/>
    <property type="evidence" value="ECO:0007669"/>
    <property type="project" value="UniProtKB-KW"/>
</dbReference>
<dbReference type="InterPro" id="IPR017896">
    <property type="entry name" value="4Fe4S_Fe-S-bd"/>
</dbReference>
<reference evidence="6" key="1">
    <citation type="submission" date="2020-10" db="EMBL/GenBank/DDBJ databases">
        <authorList>
            <person name="Gilroy R."/>
        </authorList>
    </citation>
    <scope>NUCLEOTIDE SEQUENCE</scope>
    <source>
        <strain evidence="6">11167</strain>
    </source>
</reference>
<organism evidence="6 7">
    <name type="scientific">Candidatus Aphodenecus pullistercoris</name>
    <dbReference type="NCBI Taxonomy" id="2840669"/>
    <lineage>
        <taxon>Bacteria</taxon>
        <taxon>Pseudomonadati</taxon>
        <taxon>Spirochaetota</taxon>
        <taxon>Spirochaetia</taxon>
        <taxon>Spirochaetales</taxon>
        <taxon>Candidatus Aphodenecus</taxon>
    </lineage>
</organism>
<dbReference type="Pfam" id="PF13237">
    <property type="entry name" value="Fer4_10"/>
    <property type="match status" value="1"/>
</dbReference>
<evidence type="ECO:0000313" key="6">
    <source>
        <dbReference type="EMBL" id="MBO8443372.1"/>
    </source>
</evidence>
<comment type="caution">
    <text evidence="6">The sequence shown here is derived from an EMBL/GenBank/DDBJ whole genome shotgun (WGS) entry which is preliminary data.</text>
</comment>
<keyword evidence="4" id="KW-0411">Iron-sulfur</keyword>
<evidence type="ECO:0000259" key="5">
    <source>
        <dbReference type="PROSITE" id="PS51379"/>
    </source>
</evidence>
<dbReference type="InterPro" id="IPR017900">
    <property type="entry name" value="4Fe4S_Fe_S_CS"/>
</dbReference>
<evidence type="ECO:0000256" key="2">
    <source>
        <dbReference type="ARBA" id="ARBA00022723"/>
    </source>
</evidence>
<dbReference type="InterPro" id="IPR007160">
    <property type="entry name" value="DUF362"/>
</dbReference>
<dbReference type="PANTHER" id="PTHR24960">
    <property type="entry name" value="PHOTOSYSTEM I IRON-SULFUR CENTER-RELATED"/>
    <property type="match status" value="1"/>
</dbReference>
<dbReference type="GO" id="GO:0046872">
    <property type="term" value="F:metal ion binding"/>
    <property type="evidence" value="ECO:0007669"/>
    <property type="project" value="UniProtKB-KW"/>
</dbReference>
<dbReference type="EMBL" id="JADIMU010000041">
    <property type="protein sequence ID" value="MBO8443372.1"/>
    <property type="molecule type" value="Genomic_DNA"/>
</dbReference>
<dbReference type="SUPFAM" id="SSF54862">
    <property type="entry name" value="4Fe-4S ferredoxins"/>
    <property type="match status" value="1"/>
</dbReference>
<dbReference type="AlphaFoldDB" id="A0A9D9HBB0"/>
<dbReference type="PROSITE" id="PS00198">
    <property type="entry name" value="4FE4S_FER_1"/>
    <property type="match status" value="1"/>
</dbReference>
<evidence type="ECO:0000256" key="4">
    <source>
        <dbReference type="ARBA" id="ARBA00023014"/>
    </source>
</evidence>
<keyword evidence="3" id="KW-0408">Iron</keyword>
<proteinExistence type="predicted"/>
<reference evidence="6" key="2">
    <citation type="journal article" date="2021" name="PeerJ">
        <title>Extensive microbial diversity within the chicken gut microbiome revealed by metagenomics and culture.</title>
        <authorList>
            <person name="Gilroy R."/>
            <person name="Ravi A."/>
            <person name="Getino M."/>
            <person name="Pursley I."/>
            <person name="Horton D.L."/>
            <person name="Alikhan N.F."/>
            <person name="Baker D."/>
            <person name="Gharbi K."/>
            <person name="Hall N."/>
            <person name="Watson M."/>
            <person name="Adriaenssens E.M."/>
            <person name="Foster-Nyarko E."/>
            <person name="Jarju S."/>
            <person name="Secka A."/>
            <person name="Antonio M."/>
            <person name="Oren A."/>
            <person name="Chaudhuri R.R."/>
            <person name="La Ragione R."/>
            <person name="Hildebrand F."/>
            <person name="Pallen M.J."/>
        </authorList>
    </citation>
    <scope>NUCLEOTIDE SEQUENCE</scope>
    <source>
        <strain evidence="6">11167</strain>
    </source>
</reference>
<accession>A0A9D9HBB0</accession>
<feature type="domain" description="4Fe-4S ferredoxin-type" evidence="5">
    <location>
        <begin position="308"/>
        <end position="333"/>
    </location>
</feature>
<feature type="domain" description="4Fe-4S ferredoxin-type" evidence="5">
    <location>
        <begin position="336"/>
        <end position="364"/>
    </location>
</feature>